<dbReference type="Gene3D" id="3.40.50.300">
    <property type="entry name" value="P-loop containing nucleotide triphosphate hydrolases"/>
    <property type="match status" value="1"/>
</dbReference>
<dbReference type="InterPro" id="IPR044304">
    <property type="entry name" value="NUBPL-like"/>
</dbReference>
<gene>
    <name evidence="7" type="ORF">A3G33_04610</name>
</gene>
<name>A0A1G1KQN4_9BACT</name>
<evidence type="ECO:0000313" key="7">
    <source>
        <dbReference type="EMBL" id="OGW95216.1"/>
    </source>
</evidence>
<evidence type="ECO:0000256" key="5">
    <source>
        <dbReference type="ARBA" id="ARBA00023014"/>
    </source>
</evidence>
<protein>
    <recommendedName>
        <fullName evidence="6">Iron-sulfur cluster carrier protein</fullName>
    </recommendedName>
</protein>
<evidence type="ECO:0000256" key="4">
    <source>
        <dbReference type="ARBA" id="ARBA00023004"/>
    </source>
</evidence>
<dbReference type="InterPro" id="IPR027417">
    <property type="entry name" value="P-loop_NTPase"/>
</dbReference>
<feature type="binding site" evidence="6">
    <location>
        <begin position="29"/>
        <end position="36"/>
    </location>
    <ligand>
        <name>ATP</name>
        <dbReference type="ChEBI" id="CHEBI:30616"/>
    </ligand>
</feature>
<keyword evidence="3 6" id="KW-0067">ATP-binding</keyword>
<keyword evidence="1 6" id="KW-0479">Metal-binding</keyword>
<keyword evidence="5 6" id="KW-0411">Iron-sulfur</keyword>
<sequence length="290" mass="31695">MTSKCKEKFITNPPDLLSGVRYIVAVASGKGGVGKSTVASNLALGVSKFGSKVAILDCDIYGPSIPLMFGLLNSSVKMNAEQKMFPLESHGVKLMSLGFVSNDQTPIIWRGPMVHQILIQFLSSIVWGDLDYLFLDLPPGTGDAQLTITQSIRLSGAVIVTTPQEVSLIDARKALKMFQKVNVPVLGLIENMSYFICPDCAKTSEIFKRGGGRRISEELQVPFLGEIPIDSEVVKSGDEGTPIVAKQPDSVVSKRYSEIGIAIGIQLKVMERNRHRDKNDLVQIEMKKNK</sequence>
<dbReference type="GO" id="GO:0016226">
    <property type="term" value="P:iron-sulfur cluster assembly"/>
    <property type="evidence" value="ECO:0007669"/>
    <property type="project" value="InterPro"/>
</dbReference>
<comment type="similarity">
    <text evidence="6">Belongs to the Mrp/NBP35 ATP-binding proteins family.</text>
</comment>
<comment type="function">
    <text evidence="6">Binds and transfers iron-sulfur (Fe-S) clusters to target apoproteins. Can hydrolyze ATP.</text>
</comment>
<comment type="subunit">
    <text evidence="6">Homodimer.</text>
</comment>
<keyword evidence="2 6" id="KW-0547">Nucleotide-binding</keyword>
<dbReference type="SUPFAM" id="SSF52540">
    <property type="entry name" value="P-loop containing nucleoside triphosphate hydrolases"/>
    <property type="match status" value="1"/>
</dbReference>
<dbReference type="GO" id="GO:0005524">
    <property type="term" value="F:ATP binding"/>
    <property type="evidence" value="ECO:0007669"/>
    <property type="project" value="UniProtKB-UniRule"/>
</dbReference>
<comment type="caution">
    <text evidence="7">The sequence shown here is derived from an EMBL/GenBank/DDBJ whole genome shotgun (WGS) entry which is preliminary data.</text>
</comment>
<evidence type="ECO:0000256" key="2">
    <source>
        <dbReference type="ARBA" id="ARBA00022741"/>
    </source>
</evidence>
<dbReference type="GO" id="GO:0140663">
    <property type="term" value="F:ATP-dependent FeS chaperone activity"/>
    <property type="evidence" value="ECO:0007669"/>
    <property type="project" value="InterPro"/>
</dbReference>
<evidence type="ECO:0000313" key="8">
    <source>
        <dbReference type="Proteomes" id="UP000178187"/>
    </source>
</evidence>
<dbReference type="PANTHER" id="PTHR42961">
    <property type="entry name" value="IRON-SULFUR PROTEIN NUBPL"/>
    <property type="match status" value="1"/>
</dbReference>
<dbReference type="HAMAP" id="MF_02040">
    <property type="entry name" value="Mrp_NBP35"/>
    <property type="match status" value="1"/>
</dbReference>
<dbReference type="PANTHER" id="PTHR42961:SF2">
    <property type="entry name" value="IRON-SULFUR PROTEIN NUBPL"/>
    <property type="match status" value="1"/>
</dbReference>
<accession>A0A1G1KQN4</accession>
<dbReference type="GO" id="GO:0051539">
    <property type="term" value="F:4 iron, 4 sulfur cluster binding"/>
    <property type="evidence" value="ECO:0007669"/>
    <property type="project" value="TreeGrafter"/>
</dbReference>
<dbReference type="InterPro" id="IPR019591">
    <property type="entry name" value="Mrp/NBP35_ATP-bd"/>
</dbReference>
<dbReference type="GO" id="GO:0046872">
    <property type="term" value="F:metal ion binding"/>
    <property type="evidence" value="ECO:0007669"/>
    <property type="project" value="UniProtKB-KW"/>
</dbReference>
<organism evidence="7 8">
    <name type="scientific">Candidatus Danuiimicrobium aquiferis</name>
    <dbReference type="NCBI Taxonomy" id="1801832"/>
    <lineage>
        <taxon>Bacteria</taxon>
        <taxon>Pseudomonadati</taxon>
        <taxon>Candidatus Omnitrophota</taxon>
        <taxon>Candidatus Danuiimicrobium</taxon>
    </lineage>
</organism>
<dbReference type="AlphaFoldDB" id="A0A1G1KQN4"/>
<dbReference type="InterPro" id="IPR033756">
    <property type="entry name" value="YlxH/NBP35"/>
</dbReference>
<evidence type="ECO:0000256" key="3">
    <source>
        <dbReference type="ARBA" id="ARBA00022840"/>
    </source>
</evidence>
<dbReference type="CDD" id="cd02037">
    <property type="entry name" value="Mrp_NBP35"/>
    <property type="match status" value="1"/>
</dbReference>
<dbReference type="FunFam" id="3.40.50.300:FF:001119">
    <property type="entry name" value="Iron-sulfur cluster carrier protein"/>
    <property type="match status" value="1"/>
</dbReference>
<dbReference type="Pfam" id="PF10609">
    <property type="entry name" value="ParA"/>
    <property type="match status" value="1"/>
</dbReference>
<dbReference type="GO" id="GO:0016887">
    <property type="term" value="F:ATP hydrolysis activity"/>
    <property type="evidence" value="ECO:0007669"/>
    <property type="project" value="UniProtKB-UniRule"/>
</dbReference>
<evidence type="ECO:0000256" key="1">
    <source>
        <dbReference type="ARBA" id="ARBA00022723"/>
    </source>
</evidence>
<dbReference type="EMBL" id="MHFR01000068">
    <property type="protein sequence ID" value="OGW95216.1"/>
    <property type="molecule type" value="Genomic_DNA"/>
</dbReference>
<dbReference type="Proteomes" id="UP000178187">
    <property type="component" value="Unassembled WGS sequence"/>
</dbReference>
<keyword evidence="6" id="KW-0378">Hydrolase</keyword>
<proteinExistence type="inferred from homology"/>
<reference evidence="7 8" key="1">
    <citation type="journal article" date="2016" name="Nat. Commun.">
        <title>Thousands of microbial genomes shed light on interconnected biogeochemical processes in an aquifer system.</title>
        <authorList>
            <person name="Anantharaman K."/>
            <person name="Brown C.T."/>
            <person name="Hug L.A."/>
            <person name="Sharon I."/>
            <person name="Castelle C.J."/>
            <person name="Probst A.J."/>
            <person name="Thomas B.C."/>
            <person name="Singh A."/>
            <person name="Wilkins M.J."/>
            <person name="Karaoz U."/>
            <person name="Brodie E.L."/>
            <person name="Williams K.H."/>
            <person name="Hubbard S.S."/>
            <person name="Banfield J.F."/>
        </authorList>
    </citation>
    <scope>NUCLEOTIDE SEQUENCE [LARGE SCALE GENOMIC DNA]</scope>
</reference>
<keyword evidence="4 6" id="KW-0408">Iron</keyword>
<evidence type="ECO:0000256" key="6">
    <source>
        <dbReference type="HAMAP-Rule" id="MF_02040"/>
    </source>
</evidence>